<dbReference type="Gene3D" id="3.20.20.80">
    <property type="entry name" value="Glycosidases"/>
    <property type="match status" value="1"/>
</dbReference>
<organism evidence="7 8">
    <name type="scientific">Vibrio tritonius</name>
    <dbReference type="NCBI Taxonomy" id="1435069"/>
    <lineage>
        <taxon>Bacteria</taxon>
        <taxon>Pseudomonadati</taxon>
        <taxon>Pseudomonadota</taxon>
        <taxon>Gammaproteobacteria</taxon>
        <taxon>Vibrionales</taxon>
        <taxon>Vibrionaceae</taxon>
        <taxon>Vibrio</taxon>
    </lineage>
</organism>
<feature type="domain" description="Glycosyl hydrolase family 30 TIM-barrel" evidence="6">
    <location>
        <begin position="71"/>
        <end position="402"/>
    </location>
</feature>
<dbReference type="Pfam" id="PF02055">
    <property type="entry name" value="Glyco_hydro_30"/>
    <property type="match status" value="1"/>
</dbReference>
<evidence type="ECO:0000256" key="3">
    <source>
        <dbReference type="ARBA" id="ARBA00022801"/>
    </source>
</evidence>
<keyword evidence="4" id="KW-0326">Glycosidase</keyword>
<feature type="signal peptide" evidence="5">
    <location>
        <begin position="1"/>
        <end position="21"/>
    </location>
</feature>
<proteinExistence type="inferred from homology"/>
<protein>
    <recommendedName>
        <fullName evidence="6">Glycosyl hydrolase family 30 TIM-barrel domain-containing protein</fullName>
    </recommendedName>
</protein>
<accession>A0ABS7YL79</accession>
<keyword evidence="2 5" id="KW-0732">Signal</keyword>
<keyword evidence="3 4" id="KW-0378">Hydrolase</keyword>
<keyword evidence="8" id="KW-1185">Reference proteome</keyword>
<comment type="caution">
    <text evidence="7">The sequence shown here is derived from an EMBL/GenBank/DDBJ whole genome shotgun (WGS) entry which is preliminary data.</text>
</comment>
<gene>
    <name evidence="7" type="ORF">LDJ79_09920</name>
</gene>
<comment type="similarity">
    <text evidence="1 4">Belongs to the glycosyl hydrolase 30 family.</text>
</comment>
<feature type="chain" id="PRO_5045914990" description="Glycosyl hydrolase family 30 TIM-barrel domain-containing protein" evidence="5">
    <location>
        <begin position="22"/>
        <end position="467"/>
    </location>
</feature>
<evidence type="ECO:0000256" key="4">
    <source>
        <dbReference type="RuleBase" id="RU361188"/>
    </source>
</evidence>
<dbReference type="InterPro" id="IPR001139">
    <property type="entry name" value="Glyco_hydro_30"/>
</dbReference>
<dbReference type="SUPFAM" id="SSF51445">
    <property type="entry name" value="(Trans)glycosidases"/>
    <property type="match status" value="1"/>
</dbReference>
<dbReference type="InterPro" id="IPR033453">
    <property type="entry name" value="Glyco_hydro_30_TIM-barrel"/>
</dbReference>
<evidence type="ECO:0000313" key="7">
    <source>
        <dbReference type="EMBL" id="MCA2016428.1"/>
    </source>
</evidence>
<dbReference type="Proteomes" id="UP001199044">
    <property type="component" value="Unassembled WGS sequence"/>
</dbReference>
<reference evidence="8" key="1">
    <citation type="submission" date="2023-07" db="EMBL/GenBank/DDBJ databases">
        <title>Molecular identification of indigenous halophilic bacteria isolated from red sea cost, biodegradation of synthetic dyes and assessment of degraded metabolite toxicity.</title>
        <authorList>
            <person name="Chaieb K."/>
            <person name="Altayb H.N."/>
        </authorList>
    </citation>
    <scope>NUCLEOTIDE SEQUENCE [LARGE SCALE GENOMIC DNA]</scope>
    <source>
        <strain evidence="8">K20</strain>
    </source>
</reference>
<dbReference type="RefSeq" id="WP_225250463.1">
    <property type="nucleotide sequence ID" value="NZ_JAIWIU010000058.1"/>
</dbReference>
<dbReference type="EMBL" id="JAIWIU010000058">
    <property type="protein sequence ID" value="MCA2016428.1"/>
    <property type="molecule type" value="Genomic_DNA"/>
</dbReference>
<dbReference type="PANTHER" id="PTHR11069:SF23">
    <property type="entry name" value="LYSOSOMAL ACID GLUCOSYLCERAMIDASE"/>
    <property type="match status" value="1"/>
</dbReference>
<dbReference type="InterPro" id="IPR013780">
    <property type="entry name" value="Glyco_hydro_b"/>
</dbReference>
<evidence type="ECO:0000256" key="1">
    <source>
        <dbReference type="ARBA" id="ARBA00005382"/>
    </source>
</evidence>
<dbReference type="Gene3D" id="2.60.40.1180">
    <property type="entry name" value="Golgi alpha-mannosidase II"/>
    <property type="match status" value="1"/>
</dbReference>
<dbReference type="PANTHER" id="PTHR11069">
    <property type="entry name" value="GLUCOSYLCERAMIDASE"/>
    <property type="match status" value="1"/>
</dbReference>
<evidence type="ECO:0000256" key="2">
    <source>
        <dbReference type="ARBA" id="ARBA00022729"/>
    </source>
</evidence>
<evidence type="ECO:0000313" key="8">
    <source>
        <dbReference type="Proteomes" id="UP001199044"/>
    </source>
</evidence>
<sequence>MFKLSSCFIAVGAVLSFGANATSVEWIQSGWNNVSNNVVYWQQNAAPKVVNKDHTDYRVISIDPSKTLQVIDGFGGAINEKGWDAMSGLTPDARDNIVQSLFGQDGLNLTMARIPIGANDFSMDYYSLDDVAGDYDLKHFSMEREHKYLIPYLQAAMKYKPKLDVLASPWTPPAWMKANQFYGCRGSEKGAHLIWDKKTQTAYAKYLSKFATEYQKEGINLTQIHLQNEPAACQDFPSSKWTGVEMRDFLRDYLVPQFEKDKQKAQVWLGTINYGDYEAYAKPVLTDPKLKGKIDGVGYQWDGKYAIAETHKRHPEIKLMQTESECGDGKNDIAAGLYTFSLIEKYLAGGANAYVYWNMVLDSTGNSTWGWKQNSLINIDRMAGGKATYNFEYYVMKHFSNLVKPGAHLLSVNTEEDVLAFKNPDNSIIVVSGNPSYSNKNMTYTLGDKMFKATLPMMSVSSFIITQ</sequence>
<evidence type="ECO:0000259" key="6">
    <source>
        <dbReference type="Pfam" id="PF02055"/>
    </source>
</evidence>
<dbReference type="PRINTS" id="PR00843">
    <property type="entry name" value="GLHYDRLASE30"/>
</dbReference>
<name>A0ABS7YL79_9VIBR</name>
<dbReference type="InterPro" id="IPR017853">
    <property type="entry name" value="GH"/>
</dbReference>
<evidence type="ECO:0000256" key="5">
    <source>
        <dbReference type="SAM" id="SignalP"/>
    </source>
</evidence>